<evidence type="ECO:0000256" key="1">
    <source>
        <dbReference type="ARBA" id="ARBA00004651"/>
    </source>
</evidence>
<dbReference type="Gene3D" id="1.20.1070.10">
    <property type="entry name" value="Rhodopsin 7-helix transmembrane proteins"/>
    <property type="match status" value="1"/>
</dbReference>
<dbReference type="Proteomes" id="UP001732720">
    <property type="component" value="Chromosome 14"/>
</dbReference>
<comment type="subcellular location">
    <subcellularLocation>
        <location evidence="1">Cell membrane</location>
        <topology evidence="1">Multi-pass membrane protein</topology>
    </subcellularLocation>
</comment>
<keyword evidence="5" id="KW-0297">G-protein coupled receptor</keyword>
<dbReference type="GeneID" id="109676459"/>
<evidence type="ECO:0000256" key="3">
    <source>
        <dbReference type="ARBA" id="ARBA00022692"/>
    </source>
</evidence>
<comment type="function">
    <text evidence="9">Possible taste receptor.</text>
</comment>
<sequence>MYLITILGNILIFLAVMLDTHLHTPMYFLSNLSLTDSCFISTTVLNIIVDIQTHSRAISYVGCLTQMSVFVIFICMDDMLLSVMAYDRFVAICHPLHYSVIMSPQLCVFLLLISLLFSLLVTQLHNLIALQLTCFNDVEISNFFCHPSQILNLACSSVTFTRNIVTYFVGAIFVVFPMSGILFSYYKVISSIMKILSSGGRYKAFLTCGSHLSIVCLFCRKGIGTYLGSSVSHSPRRVWWPQ</sequence>
<dbReference type="Pfam" id="PF13853">
    <property type="entry name" value="7tm_4"/>
    <property type="match status" value="1"/>
</dbReference>
<evidence type="ECO:0000256" key="2">
    <source>
        <dbReference type="ARBA" id="ARBA00022475"/>
    </source>
</evidence>
<dbReference type="FunFam" id="1.20.1070.10:FF:000015">
    <property type="entry name" value="Olfactory receptor"/>
    <property type="match status" value="1"/>
</dbReference>
<dbReference type="PANTHER" id="PTHR48001">
    <property type="entry name" value="OLFACTORY RECEPTOR"/>
    <property type="match status" value="1"/>
</dbReference>
<protein>
    <submittedName>
        <fullName evidence="11">Olfactory receptor 7E24-like</fullName>
    </submittedName>
</protein>
<evidence type="ECO:0000313" key="10">
    <source>
        <dbReference type="Proteomes" id="UP001732720"/>
    </source>
</evidence>
<dbReference type="KEGG" id="ccan:109676459"/>
<keyword evidence="2" id="KW-1003">Cell membrane</keyword>
<dbReference type="SUPFAM" id="SSF81321">
    <property type="entry name" value="Family A G protein-coupled receptor-like"/>
    <property type="match status" value="1"/>
</dbReference>
<dbReference type="PRINTS" id="PR00245">
    <property type="entry name" value="OLFACTORYR"/>
</dbReference>
<dbReference type="AlphaFoldDB" id="A0A8B7TT50"/>
<gene>
    <name evidence="11" type="primary">LOC109676459</name>
</gene>
<dbReference type="InterPro" id="IPR017452">
    <property type="entry name" value="GPCR_Rhodpsn_7TM"/>
</dbReference>
<proteinExistence type="predicted"/>
<dbReference type="PROSITE" id="PS50262">
    <property type="entry name" value="G_PROTEIN_RECEP_F1_2"/>
    <property type="match status" value="1"/>
</dbReference>
<evidence type="ECO:0000256" key="7">
    <source>
        <dbReference type="ARBA" id="ARBA00023170"/>
    </source>
</evidence>
<reference evidence="11" key="1">
    <citation type="submission" date="2025-08" db="UniProtKB">
        <authorList>
            <consortium name="RefSeq"/>
        </authorList>
    </citation>
    <scope>IDENTIFICATION</scope>
    <source>
        <tissue evidence="11">Leukocyte</tissue>
    </source>
</reference>
<evidence type="ECO:0000256" key="5">
    <source>
        <dbReference type="ARBA" id="ARBA00023040"/>
    </source>
</evidence>
<keyword evidence="3" id="KW-0812">Transmembrane</keyword>
<evidence type="ECO:0000313" key="11">
    <source>
        <dbReference type="RefSeq" id="XP_020008450.1"/>
    </source>
</evidence>
<dbReference type="RefSeq" id="XP_020008450.1">
    <property type="nucleotide sequence ID" value="XM_020152861.1"/>
</dbReference>
<dbReference type="InterPro" id="IPR000725">
    <property type="entry name" value="Olfact_rcpt"/>
</dbReference>
<evidence type="ECO:0000256" key="9">
    <source>
        <dbReference type="ARBA" id="ARBA00053672"/>
    </source>
</evidence>
<dbReference type="GO" id="GO:0004984">
    <property type="term" value="F:olfactory receptor activity"/>
    <property type="evidence" value="ECO:0007669"/>
    <property type="project" value="InterPro"/>
</dbReference>
<dbReference type="OrthoDB" id="9444602at2759"/>
<dbReference type="GO" id="GO:0005886">
    <property type="term" value="C:plasma membrane"/>
    <property type="evidence" value="ECO:0007669"/>
    <property type="project" value="UniProtKB-SubCell"/>
</dbReference>
<name>A0A8B7TT50_CASCN</name>
<keyword evidence="6" id="KW-0472">Membrane</keyword>
<dbReference type="GO" id="GO:0004930">
    <property type="term" value="F:G protein-coupled receptor activity"/>
    <property type="evidence" value="ECO:0007669"/>
    <property type="project" value="UniProtKB-KW"/>
</dbReference>
<evidence type="ECO:0000256" key="8">
    <source>
        <dbReference type="ARBA" id="ARBA00023224"/>
    </source>
</evidence>
<accession>A0A8B7TT50</accession>
<evidence type="ECO:0000256" key="4">
    <source>
        <dbReference type="ARBA" id="ARBA00022989"/>
    </source>
</evidence>
<keyword evidence="7" id="KW-0675">Receptor</keyword>
<evidence type="ECO:0000256" key="6">
    <source>
        <dbReference type="ARBA" id="ARBA00023136"/>
    </source>
</evidence>
<keyword evidence="10" id="KW-1185">Reference proteome</keyword>
<organism evidence="11">
    <name type="scientific">Castor canadensis</name>
    <name type="common">American beaver</name>
    <dbReference type="NCBI Taxonomy" id="51338"/>
    <lineage>
        <taxon>Eukaryota</taxon>
        <taxon>Metazoa</taxon>
        <taxon>Chordata</taxon>
        <taxon>Craniata</taxon>
        <taxon>Vertebrata</taxon>
        <taxon>Euteleostomi</taxon>
        <taxon>Mammalia</taxon>
        <taxon>Eutheria</taxon>
        <taxon>Euarchontoglires</taxon>
        <taxon>Glires</taxon>
        <taxon>Rodentia</taxon>
        <taxon>Castorimorpha</taxon>
        <taxon>Castoridae</taxon>
        <taxon>Castor</taxon>
    </lineage>
</organism>
<keyword evidence="8" id="KW-0807">Transducer</keyword>
<keyword evidence="4" id="KW-1133">Transmembrane helix</keyword>